<proteinExistence type="predicted"/>
<gene>
    <name evidence="4" type="ORF">GE061_003581</name>
</gene>
<keyword evidence="5" id="KW-1185">Reference proteome</keyword>
<dbReference type="GO" id="GO:0016297">
    <property type="term" value="F:fatty acyl-[ACP] hydrolase activity"/>
    <property type="evidence" value="ECO:0007669"/>
    <property type="project" value="UniProtKB-EC"/>
</dbReference>
<dbReference type="Pfam" id="PF00975">
    <property type="entry name" value="Thioesterase"/>
    <property type="match status" value="1"/>
</dbReference>
<reference evidence="4" key="1">
    <citation type="journal article" date="2021" name="Mol. Ecol. Resour.">
        <title>Apolygus lucorum genome provides insights into omnivorousness and mesophyll feeding.</title>
        <authorList>
            <person name="Liu Y."/>
            <person name="Liu H."/>
            <person name="Wang H."/>
            <person name="Huang T."/>
            <person name="Liu B."/>
            <person name="Yang B."/>
            <person name="Yin L."/>
            <person name="Li B."/>
            <person name="Zhang Y."/>
            <person name="Zhang S."/>
            <person name="Jiang F."/>
            <person name="Zhang X."/>
            <person name="Ren Y."/>
            <person name="Wang B."/>
            <person name="Wang S."/>
            <person name="Lu Y."/>
            <person name="Wu K."/>
            <person name="Fan W."/>
            <person name="Wang G."/>
        </authorList>
    </citation>
    <scope>NUCLEOTIDE SEQUENCE</scope>
    <source>
        <strain evidence="4">12Hb</strain>
    </source>
</reference>
<feature type="compositionally biased region" description="Polar residues" evidence="2">
    <location>
        <begin position="57"/>
        <end position="68"/>
    </location>
</feature>
<dbReference type="EC" id="3.1.2.14" evidence="1"/>
<comment type="caution">
    <text evidence="4">The sequence shown here is derived from an EMBL/GenBank/DDBJ whole genome shotgun (WGS) entry which is preliminary data.</text>
</comment>
<dbReference type="Pfam" id="PF00550">
    <property type="entry name" value="PP-binding"/>
    <property type="match status" value="1"/>
</dbReference>
<dbReference type="SUPFAM" id="SSF53474">
    <property type="entry name" value="alpha/beta-Hydrolases"/>
    <property type="match status" value="1"/>
</dbReference>
<dbReference type="PROSITE" id="PS50075">
    <property type="entry name" value="CARRIER"/>
    <property type="match status" value="1"/>
</dbReference>
<feature type="region of interest" description="Disordered" evidence="2">
    <location>
        <begin position="57"/>
        <end position="108"/>
    </location>
</feature>
<feature type="domain" description="Carrier" evidence="3">
    <location>
        <begin position="1"/>
        <end position="63"/>
    </location>
</feature>
<dbReference type="InterPro" id="IPR036736">
    <property type="entry name" value="ACP-like_sf"/>
</dbReference>
<name>A0A8S9X3W1_APOLU</name>
<dbReference type="Gene3D" id="3.40.50.1820">
    <property type="entry name" value="alpha/beta hydrolase"/>
    <property type="match status" value="1"/>
</dbReference>
<dbReference type="InterPro" id="IPR009081">
    <property type="entry name" value="PP-bd_ACP"/>
</dbReference>
<evidence type="ECO:0000259" key="3">
    <source>
        <dbReference type="PROSITE" id="PS50075"/>
    </source>
</evidence>
<sequence length="361" mass="39817">MGIKDAKTAGNSTLLELGMDSLMGTEIKQTLEINFDVVMSPQDIRSLTFAKLQELGNSSQNSGTTVKSETTKKDPPLQDKATSDSSDSPADVSETRVVPASSIRKLKTKSTNESTPVFLVHPVQGTVELLEEIASKVTRPVWGLECSEGAPMNSAQDLASHYVQMVRDKQAKGPYTMLAYSLGSVFGLEMAIKLEAEGEKVSLTLLDGSPDFVKGHIGIYYRNQINTANLDAFRWPYVTMLFTNKDYNLLSRELRELPTPADRSRRCSELLGCSEKTFLKAVELFWRKLEICKDYKPSGKLKSRLRLLKASENFVSNVGPDYDLSQYCESSVEVITIPGTTHQTIITGKAADRVAQLLNAS</sequence>
<evidence type="ECO:0000313" key="5">
    <source>
        <dbReference type="Proteomes" id="UP000466442"/>
    </source>
</evidence>
<dbReference type="InterPro" id="IPR001031">
    <property type="entry name" value="Thioesterase"/>
</dbReference>
<accession>A0A8S9X3W1</accession>
<dbReference type="Gene3D" id="1.10.1200.10">
    <property type="entry name" value="ACP-like"/>
    <property type="match status" value="1"/>
</dbReference>
<evidence type="ECO:0000313" key="4">
    <source>
        <dbReference type="EMBL" id="KAF6203164.1"/>
    </source>
</evidence>
<dbReference type="EMBL" id="WIXP02000011">
    <property type="protein sequence ID" value="KAF6203164.1"/>
    <property type="molecule type" value="Genomic_DNA"/>
</dbReference>
<evidence type="ECO:0000256" key="2">
    <source>
        <dbReference type="SAM" id="MobiDB-lite"/>
    </source>
</evidence>
<dbReference type="AlphaFoldDB" id="A0A8S9X3W1"/>
<organism evidence="4 5">
    <name type="scientific">Apolygus lucorum</name>
    <name type="common">Small green plant bug</name>
    <name type="synonym">Lygocoris lucorum</name>
    <dbReference type="NCBI Taxonomy" id="248454"/>
    <lineage>
        <taxon>Eukaryota</taxon>
        <taxon>Metazoa</taxon>
        <taxon>Ecdysozoa</taxon>
        <taxon>Arthropoda</taxon>
        <taxon>Hexapoda</taxon>
        <taxon>Insecta</taxon>
        <taxon>Pterygota</taxon>
        <taxon>Neoptera</taxon>
        <taxon>Paraneoptera</taxon>
        <taxon>Hemiptera</taxon>
        <taxon>Heteroptera</taxon>
        <taxon>Panheteroptera</taxon>
        <taxon>Cimicomorpha</taxon>
        <taxon>Miridae</taxon>
        <taxon>Mirini</taxon>
        <taxon>Apolygus</taxon>
    </lineage>
</organism>
<protein>
    <recommendedName>
        <fullName evidence="1">oleoyl-[acyl-carrier-protein] hydrolase</fullName>
        <ecNumber evidence="1">3.1.2.14</ecNumber>
    </recommendedName>
</protein>
<evidence type="ECO:0000256" key="1">
    <source>
        <dbReference type="ARBA" id="ARBA00012480"/>
    </source>
</evidence>
<dbReference type="Proteomes" id="UP000466442">
    <property type="component" value="Unassembled WGS sequence"/>
</dbReference>
<dbReference type="InterPro" id="IPR029058">
    <property type="entry name" value="AB_hydrolase_fold"/>
</dbReference>
<dbReference type="OrthoDB" id="6585801at2759"/>